<evidence type="ECO:0000259" key="3">
    <source>
        <dbReference type="Pfam" id="PF06030"/>
    </source>
</evidence>
<dbReference type="InterPro" id="IPR021759">
    <property type="entry name" value="WxLIP_HBD"/>
</dbReference>
<evidence type="ECO:0000256" key="2">
    <source>
        <dbReference type="SAM" id="SignalP"/>
    </source>
</evidence>
<dbReference type="Pfam" id="PF06030">
    <property type="entry name" value="WxLIP_PGBD"/>
    <property type="match status" value="1"/>
</dbReference>
<accession>A0ABY4PCC8</accession>
<organism evidence="5 6">
    <name type="scientific">Bombilactobacillus thymidiniphilus</name>
    <dbReference type="NCBI Taxonomy" id="2923363"/>
    <lineage>
        <taxon>Bacteria</taxon>
        <taxon>Bacillati</taxon>
        <taxon>Bacillota</taxon>
        <taxon>Bacilli</taxon>
        <taxon>Lactobacillales</taxon>
        <taxon>Lactobacillaceae</taxon>
        <taxon>Bombilactobacillus</taxon>
    </lineage>
</organism>
<keyword evidence="1" id="KW-0812">Transmembrane</keyword>
<feature type="domain" description="WxL Interacting Protein host binding" evidence="4">
    <location>
        <begin position="177"/>
        <end position="309"/>
    </location>
</feature>
<reference evidence="5 6" key="1">
    <citation type="journal article" date="2022" name="Int. J. Syst. Evol. Microbiol.">
        <title>Apilactobacillus apisilvae sp. nov., Nicolia spurrieriana gen. nov. sp. nov., Bombilactobacillus folatiphilus sp. nov. and Bombilactobacillus thymidiniphilus sp. nov., four new lactic acid bacterial isolates from stingless bees Tetragonula carbonaria and Austroplebeia australis.</title>
        <authorList>
            <person name="Oliphant S.A."/>
            <person name="Watson-Haigh N.S."/>
            <person name="Sumby K.M."/>
            <person name="Gardner J."/>
            <person name="Groom S."/>
            <person name="Jiranek V."/>
        </authorList>
    </citation>
    <scope>NUCLEOTIDE SEQUENCE [LARGE SCALE GENOMIC DNA]</scope>
    <source>
        <strain evidence="5 6">SG4_A1</strain>
    </source>
</reference>
<dbReference type="EMBL" id="CP093365">
    <property type="protein sequence ID" value="UQS83214.1"/>
    <property type="molecule type" value="Genomic_DNA"/>
</dbReference>
<name>A0ABY4PCC8_9LACO</name>
<keyword evidence="1" id="KW-0472">Membrane</keyword>
<dbReference type="InterPro" id="IPR010317">
    <property type="entry name" value="WxLIP_PGBD"/>
</dbReference>
<evidence type="ECO:0000313" key="6">
    <source>
        <dbReference type="Proteomes" id="UP000831947"/>
    </source>
</evidence>
<feature type="chain" id="PRO_5047390199" evidence="2">
    <location>
        <begin position="36"/>
        <end position="354"/>
    </location>
</feature>
<feature type="domain" description="WxL Interacting Protein peptidoglycan binding" evidence="3">
    <location>
        <begin position="40"/>
        <end position="157"/>
    </location>
</feature>
<feature type="signal peptide" evidence="2">
    <location>
        <begin position="1"/>
        <end position="35"/>
    </location>
</feature>
<protein>
    <submittedName>
        <fullName evidence="5">DUF916 and DUF3324 domain-containing protein</fullName>
    </submittedName>
</protein>
<dbReference type="Pfam" id="PF11797">
    <property type="entry name" value="WxLIP_HBD"/>
    <property type="match status" value="1"/>
</dbReference>
<dbReference type="RefSeq" id="WP_249512440.1">
    <property type="nucleotide sequence ID" value="NZ_CP093365.1"/>
</dbReference>
<gene>
    <name evidence="5" type="ORF">MOO47_05350</name>
</gene>
<keyword evidence="6" id="KW-1185">Reference proteome</keyword>
<proteinExistence type="predicted"/>
<sequence>MQFPNINIKRRCFFVLSCISLVIFTVCHFNTPVQAAGGTFSVIPEATEHQVGSVKGGWYLAVQPQQTYTLKFKLINLTNKENIITVTPTVAQTSNDLQIGIDNPKNNPGPGAQNDLRKLVSKQKVTVPPNGSTDSSVILTTPQRPIKGTLMGGLFFKSESDVAHQTSRVKKNHNQSVISTAAISYGLNIFQKRAALAPKFSVAAPTLKSENGKVMLRTPISNRQNYPLLRASARVKVEQAPKSRLNFQKTFPNVEFAGNSKLNWLVPWGKGPLVAGTYKVTYVLKNKKRHYVFHRNLIVTKKQAQEFNKLLPKKDPDYKVIIIVVLVLLLLVMVLLTCLVYYYGGNQAFKGGEK</sequence>
<feature type="transmembrane region" description="Helical" evidence="1">
    <location>
        <begin position="320"/>
        <end position="344"/>
    </location>
</feature>
<keyword evidence="2" id="KW-0732">Signal</keyword>
<evidence type="ECO:0000313" key="5">
    <source>
        <dbReference type="EMBL" id="UQS83214.1"/>
    </source>
</evidence>
<dbReference type="Proteomes" id="UP000831947">
    <property type="component" value="Chromosome"/>
</dbReference>
<evidence type="ECO:0000256" key="1">
    <source>
        <dbReference type="SAM" id="Phobius"/>
    </source>
</evidence>
<keyword evidence="1" id="KW-1133">Transmembrane helix</keyword>
<evidence type="ECO:0000259" key="4">
    <source>
        <dbReference type="Pfam" id="PF11797"/>
    </source>
</evidence>